<evidence type="ECO:0000313" key="4">
    <source>
        <dbReference type="Proteomes" id="UP001175097"/>
    </source>
</evidence>
<feature type="domain" description="Urease accessory protein UreH-like transmembrane" evidence="2">
    <location>
        <begin position="31"/>
        <end position="235"/>
    </location>
</feature>
<feature type="transmembrane region" description="Helical" evidence="1">
    <location>
        <begin position="26"/>
        <end position="45"/>
    </location>
</feature>
<dbReference type="PANTHER" id="PTHR31272">
    <property type="entry name" value="CYTOCHROME C-TYPE BIOGENESIS PROTEIN HI_1454-RELATED"/>
    <property type="match status" value="1"/>
</dbReference>
<feature type="transmembrane region" description="Helical" evidence="1">
    <location>
        <begin position="66"/>
        <end position="88"/>
    </location>
</feature>
<name>A0ABT8JTN5_9BACL</name>
<keyword evidence="1" id="KW-0472">Membrane</keyword>
<accession>A0ABT8JTN5</accession>
<evidence type="ECO:0000259" key="2">
    <source>
        <dbReference type="Pfam" id="PF13386"/>
    </source>
</evidence>
<dbReference type="RefSeq" id="WP_301243683.1">
    <property type="nucleotide sequence ID" value="NZ_JAROCC010000007.1"/>
</dbReference>
<dbReference type="InterPro" id="IPR051790">
    <property type="entry name" value="Cytochrome_c-biogenesis_DsbD"/>
</dbReference>
<dbReference type="InterPro" id="IPR039447">
    <property type="entry name" value="UreH-like_TM_dom"/>
</dbReference>
<keyword evidence="1" id="KW-1133">Transmembrane helix</keyword>
<dbReference type="Proteomes" id="UP001175097">
    <property type="component" value="Unassembled WGS sequence"/>
</dbReference>
<protein>
    <submittedName>
        <fullName evidence="3">Sulfite exporter TauE/SafE family protein</fullName>
    </submittedName>
</protein>
<proteinExistence type="predicted"/>
<comment type="caution">
    <text evidence="3">The sequence shown here is derived from an EMBL/GenBank/DDBJ whole genome shotgun (WGS) entry which is preliminary data.</text>
</comment>
<sequence>MYGFLSKISSIITEPVTGLINSYADFPLMFALLLGVVGAVAPCQLTGNMSAITLYGNRTIQFNTDWLEIFAFIAGKVVVFSTFGLLAWMFGQTFESKMTEYFPIFRKAIGPLIVVTGLVLLGVLKLRIFQRMTIHIPVRMREGKVGSFLLGASFSLAFCPTMFILFFVWLMPVVSSTSYGLVLPAVFGIATSFPLILLFLIIWLFETDRRIMKKSVKIGRLIQQLAGLLLVLIGVFDTITFWGI</sequence>
<keyword evidence="4" id="KW-1185">Reference proteome</keyword>
<feature type="transmembrane region" description="Helical" evidence="1">
    <location>
        <begin position="225"/>
        <end position="243"/>
    </location>
</feature>
<reference evidence="3" key="1">
    <citation type="submission" date="2023-03" db="EMBL/GenBank/DDBJ databases">
        <title>MT1 and MT2 Draft Genomes of Novel Species.</title>
        <authorList>
            <person name="Venkateswaran K."/>
        </authorList>
    </citation>
    <scope>NUCLEOTIDE SEQUENCE</scope>
    <source>
        <strain evidence="3">F6_3S_P_2</strain>
    </source>
</reference>
<organism evidence="3 4">
    <name type="scientific">Sporosarcina highlanderae</name>
    <dbReference type="NCBI Taxonomy" id="3035916"/>
    <lineage>
        <taxon>Bacteria</taxon>
        <taxon>Bacillati</taxon>
        <taxon>Bacillota</taxon>
        <taxon>Bacilli</taxon>
        <taxon>Bacillales</taxon>
        <taxon>Caryophanaceae</taxon>
        <taxon>Sporosarcina</taxon>
    </lineage>
</organism>
<feature type="transmembrane region" description="Helical" evidence="1">
    <location>
        <begin position="147"/>
        <end position="169"/>
    </location>
</feature>
<evidence type="ECO:0000256" key="1">
    <source>
        <dbReference type="SAM" id="Phobius"/>
    </source>
</evidence>
<dbReference type="EMBL" id="JAROCC010000007">
    <property type="protein sequence ID" value="MDN4607921.1"/>
    <property type="molecule type" value="Genomic_DNA"/>
</dbReference>
<keyword evidence="1" id="KW-0812">Transmembrane</keyword>
<feature type="transmembrane region" description="Helical" evidence="1">
    <location>
        <begin position="181"/>
        <end position="205"/>
    </location>
</feature>
<evidence type="ECO:0000313" key="3">
    <source>
        <dbReference type="EMBL" id="MDN4607921.1"/>
    </source>
</evidence>
<dbReference type="Pfam" id="PF13386">
    <property type="entry name" value="DsbD_2"/>
    <property type="match status" value="1"/>
</dbReference>
<dbReference type="PANTHER" id="PTHR31272:SF4">
    <property type="entry name" value="CYTOCHROME C-TYPE BIOGENESIS PROTEIN HI_1454-RELATED"/>
    <property type="match status" value="1"/>
</dbReference>
<gene>
    <name evidence="3" type="ORF">P5G49_10630</name>
</gene>
<feature type="transmembrane region" description="Helical" evidence="1">
    <location>
        <begin position="108"/>
        <end position="126"/>
    </location>
</feature>